<dbReference type="AlphaFoldDB" id="A0A6C0BN70"/>
<name>A0A6C0BN70_9ZZZZ</name>
<accession>A0A6C0BN70</accession>
<evidence type="ECO:0000313" key="1">
    <source>
        <dbReference type="EMBL" id="QHS93472.1"/>
    </source>
</evidence>
<protein>
    <submittedName>
        <fullName evidence="1">Uncharacterized protein</fullName>
    </submittedName>
</protein>
<reference evidence="1" key="1">
    <citation type="journal article" date="2020" name="Nature">
        <title>Giant virus diversity and host interactions through global metagenomics.</title>
        <authorList>
            <person name="Schulz F."/>
            <person name="Roux S."/>
            <person name="Paez-Espino D."/>
            <person name="Jungbluth S."/>
            <person name="Walsh D.A."/>
            <person name="Denef V.J."/>
            <person name="McMahon K.D."/>
            <person name="Konstantinidis K.T."/>
            <person name="Eloe-Fadrosh E.A."/>
            <person name="Kyrpides N.C."/>
            <person name="Woyke T."/>
        </authorList>
    </citation>
    <scope>NUCLEOTIDE SEQUENCE</scope>
    <source>
        <strain evidence="1">GVMAG-M-3300017989-17</strain>
    </source>
</reference>
<organism evidence="1">
    <name type="scientific">viral metagenome</name>
    <dbReference type="NCBI Taxonomy" id="1070528"/>
    <lineage>
        <taxon>unclassified sequences</taxon>
        <taxon>metagenomes</taxon>
        <taxon>organismal metagenomes</taxon>
    </lineage>
</organism>
<dbReference type="EMBL" id="MN739204">
    <property type="protein sequence ID" value="QHS93472.1"/>
    <property type="molecule type" value="Genomic_DNA"/>
</dbReference>
<sequence length="35" mass="4004">MIPQTFSVANNGKPWHRETFLGKGAFSKVYCCTQR</sequence>
<proteinExistence type="predicted"/>